<dbReference type="GO" id="GO:0000166">
    <property type="term" value="F:nucleotide binding"/>
    <property type="evidence" value="ECO:0007669"/>
    <property type="project" value="InterPro"/>
</dbReference>
<dbReference type="Gene3D" id="3.40.50.720">
    <property type="entry name" value="NAD(P)-binding Rossmann-like Domain"/>
    <property type="match status" value="1"/>
</dbReference>
<comment type="similarity">
    <text evidence="1">Belongs to the Gfo/Idh/MocA family.</text>
</comment>
<dbReference type="Pfam" id="PF01408">
    <property type="entry name" value="GFO_IDH_MocA"/>
    <property type="match status" value="1"/>
</dbReference>
<keyword evidence="2" id="KW-0560">Oxidoreductase</keyword>
<protein>
    <submittedName>
        <fullName evidence="5">Gfo/Idh/MocA family oxidoreductase</fullName>
    </submittedName>
</protein>
<evidence type="ECO:0000313" key="6">
    <source>
        <dbReference type="Proteomes" id="UP000251002"/>
    </source>
</evidence>
<comment type="caution">
    <text evidence="5">The sequence shown here is derived from an EMBL/GenBank/DDBJ whole genome shotgun (WGS) entry which is preliminary data.</text>
</comment>
<organism evidence="5 6">
    <name type="scientific">Planococcus halotolerans</name>
    <dbReference type="NCBI Taxonomy" id="2233542"/>
    <lineage>
        <taxon>Bacteria</taxon>
        <taxon>Bacillati</taxon>
        <taxon>Bacillota</taxon>
        <taxon>Bacilli</taxon>
        <taxon>Bacillales</taxon>
        <taxon>Caryophanaceae</taxon>
        <taxon>Planococcus</taxon>
    </lineage>
</organism>
<dbReference type="Pfam" id="PF22725">
    <property type="entry name" value="GFO_IDH_MocA_C3"/>
    <property type="match status" value="1"/>
</dbReference>
<proteinExistence type="inferred from homology"/>
<dbReference type="AlphaFoldDB" id="A0A365KWR1"/>
<evidence type="ECO:0000256" key="2">
    <source>
        <dbReference type="ARBA" id="ARBA00023002"/>
    </source>
</evidence>
<dbReference type="GO" id="GO:0016491">
    <property type="term" value="F:oxidoreductase activity"/>
    <property type="evidence" value="ECO:0007669"/>
    <property type="project" value="UniProtKB-KW"/>
</dbReference>
<dbReference type="EMBL" id="QLZR01000003">
    <property type="protein sequence ID" value="RAZ77626.1"/>
    <property type="molecule type" value="Genomic_DNA"/>
</dbReference>
<sequence>MEMKRIQWGVLSTAKIGLTQVIPAIGRAENAELTAIASRGDKVHAIAEEHGISKAYESYEALLADSDIDAVYIPLPNHLHKEWTLKAAAAGKHVLCEKPAALTAEEAEEMVAFCQGQNVKFAEAFMYQLHPQHGRVKEIMASGEIGEIRLIKSSHSFYMADRDTNIRMNKKMGGGSLFDLGCYSVQAFRHLTGAEPLEVQAFAEMDKAGGVDMTTHGWLRFESGIRALFDCSFDMVPRNEYEVIGTKGSIRVPYAFRPDIVGGVGTIIVKAADEQRTEEVDGDSYRLEVENFSSAILEDREPWISGDSTIRNMRVLDACYESIATGQSIQLTTEGSDGR</sequence>
<dbReference type="PANTHER" id="PTHR22604:SF105">
    <property type="entry name" value="TRANS-1,2-DIHYDROBENZENE-1,2-DIOL DEHYDROGENASE"/>
    <property type="match status" value="1"/>
</dbReference>
<dbReference type="Gene3D" id="3.30.360.10">
    <property type="entry name" value="Dihydrodipicolinate Reductase, domain 2"/>
    <property type="match status" value="1"/>
</dbReference>
<evidence type="ECO:0000256" key="1">
    <source>
        <dbReference type="ARBA" id="ARBA00010928"/>
    </source>
</evidence>
<dbReference type="InterPro" id="IPR000683">
    <property type="entry name" value="Gfo/Idh/MocA-like_OxRdtase_N"/>
</dbReference>
<evidence type="ECO:0000259" key="3">
    <source>
        <dbReference type="Pfam" id="PF01408"/>
    </source>
</evidence>
<keyword evidence="6" id="KW-1185">Reference proteome</keyword>
<dbReference type="InterPro" id="IPR050984">
    <property type="entry name" value="Gfo/Idh/MocA_domain"/>
</dbReference>
<dbReference type="InterPro" id="IPR055170">
    <property type="entry name" value="GFO_IDH_MocA-like_dom"/>
</dbReference>
<name>A0A365KWR1_9BACL</name>
<dbReference type="SUPFAM" id="SSF55347">
    <property type="entry name" value="Glyceraldehyde-3-phosphate dehydrogenase-like, C-terminal domain"/>
    <property type="match status" value="1"/>
</dbReference>
<dbReference type="SUPFAM" id="SSF51735">
    <property type="entry name" value="NAD(P)-binding Rossmann-fold domains"/>
    <property type="match status" value="1"/>
</dbReference>
<dbReference type="PANTHER" id="PTHR22604">
    <property type="entry name" value="OXIDOREDUCTASES"/>
    <property type="match status" value="1"/>
</dbReference>
<dbReference type="InterPro" id="IPR036291">
    <property type="entry name" value="NAD(P)-bd_dom_sf"/>
</dbReference>
<feature type="domain" description="Gfo/Idh/MocA-like oxidoreductase N-terminal" evidence="3">
    <location>
        <begin position="10"/>
        <end position="122"/>
    </location>
</feature>
<accession>A0A365KWR1</accession>
<gene>
    <name evidence="5" type="ORF">DP120_09080</name>
</gene>
<feature type="domain" description="GFO/IDH/MocA-like oxidoreductase" evidence="4">
    <location>
        <begin position="135"/>
        <end position="251"/>
    </location>
</feature>
<reference evidence="5 6" key="1">
    <citation type="submission" date="2018-06" db="EMBL/GenBank/DDBJ databases">
        <title>The draft genome sequences of strains SCU63 and S1.</title>
        <authorList>
            <person name="Gan L."/>
        </authorList>
    </citation>
    <scope>NUCLEOTIDE SEQUENCE [LARGE SCALE GENOMIC DNA]</scope>
    <source>
        <strain evidence="5 6">SCU63</strain>
    </source>
</reference>
<dbReference type="Proteomes" id="UP000251002">
    <property type="component" value="Unassembled WGS sequence"/>
</dbReference>
<evidence type="ECO:0000313" key="5">
    <source>
        <dbReference type="EMBL" id="RAZ77626.1"/>
    </source>
</evidence>
<evidence type="ECO:0000259" key="4">
    <source>
        <dbReference type="Pfam" id="PF22725"/>
    </source>
</evidence>